<evidence type="ECO:0000313" key="1">
    <source>
        <dbReference type="EMBL" id="AGX89002.1"/>
    </source>
</evidence>
<dbReference type="Proteomes" id="UP000017119">
    <property type="component" value="Chromosome"/>
</dbReference>
<dbReference type="AlphaFoldDB" id="U5NC61"/>
<accession>U5NC61</accession>
<gene>
    <name evidence="1" type="ORF">PRV_01200</name>
</gene>
<protein>
    <submittedName>
        <fullName evidence="1">Uncharacterized protein</fullName>
    </submittedName>
</protein>
<dbReference type="PATRIC" id="fig|1403316.3.peg.211"/>
<dbReference type="KEGG" id="mpv:PRV_01200"/>
<reference evidence="1 2" key="1">
    <citation type="journal article" date="2013" name="Genome Announc.">
        <title>Genome Sequence of Mycoplasma parvum (Formerly Eperythrozoon parvum), a Diminutive Hemoplasma of the Pig.</title>
        <authorList>
            <person name="do Nascimento N.C."/>
            <person name="Dos Santos A.P."/>
            <person name="Chu Y."/>
            <person name="Guimaraes A.M."/>
            <person name="Pagliaro A."/>
            <person name="Messick J.B."/>
        </authorList>
    </citation>
    <scope>NUCLEOTIDE SEQUENCE [LARGE SCALE GENOMIC DNA]</scope>
    <source>
        <strain evidence="1 2">Indiana</strain>
    </source>
</reference>
<sequence length="329" mass="38281">MTVKNNLNWTHSSLNGLYTRVRMFFEFNRKSEEIVTSSFSSRQTSNTNLNIDNHNIQAAGEGTKENAKLFGGDSQSLTVEIPLEKLGSYRYYKYCLSKQDNKELQINLENNLDCTLKHFDGKNNENIDIEYFFDLITKWINLQHAINVIFFSSFTKPDKIESKELLKPKKPNISYYYQNVSRECGLLMDNSENNYFSTINNLFFSPLQGKKKCFLSPSVLNIWVKSSNDSKNQLIITSKEKDSLKIDSNVFNKGSISGKYIYHLYDYYSSIKKIKLNGNSDKKEISLEINSFPLTLEKNDENRCSFDFLYKKYEEKSLDFDIIKSSCYS</sequence>
<keyword evidence="2" id="KW-1185">Reference proteome</keyword>
<evidence type="ECO:0000313" key="2">
    <source>
        <dbReference type="Proteomes" id="UP000017119"/>
    </source>
</evidence>
<dbReference type="EMBL" id="CP006771">
    <property type="protein sequence ID" value="AGX89002.1"/>
    <property type="molecule type" value="Genomic_DNA"/>
</dbReference>
<dbReference type="STRING" id="1403316.PRV_01200"/>
<organism evidence="1 2">
    <name type="scientific">Mycoplasma parvum str. Indiana</name>
    <dbReference type="NCBI Taxonomy" id="1403316"/>
    <lineage>
        <taxon>Bacteria</taxon>
        <taxon>Bacillati</taxon>
        <taxon>Mycoplasmatota</taxon>
        <taxon>Mollicutes</taxon>
        <taxon>Mycoplasmataceae</taxon>
        <taxon>Mycoplasma</taxon>
    </lineage>
</organism>
<proteinExistence type="predicted"/>
<dbReference type="HOGENOM" id="CLU_061550_0_0_14"/>
<name>U5NC61_9MOLU</name>